<name>F2AUR9_RHOBT</name>
<evidence type="ECO:0000313" key="3">
    <source>
        <dbReference type="Proteomes" id="UP000006222"/>
    </source>
</evidence>
<protein>
    <submittedName>
        <fullName evidence="2">Uncharacterized protein</fullName>
    </submittedName>
</protein>
<comment type="caution">
    <text evidence="2">The sequence shown here is derived from an EMBL/GenBank/DDBJ whole genome shotgun (WGS) entry which is preliminary data.</text>
</comment>
<dbReference type="AlphaFoldDB" id="F2AUR9"/>
<organism evidence="2 3">
    <name type="scientific">Rhodopirellula baltica WH47</name>
    <dbReference type="NCBI Taxonomy" id="991778"/>
    <lineage>
        <taxon>Bacteria</taxon>
        <taxon>Pseudomonadati</taxon>
        <taxon>Planctomycetota</taxon>
        <taxon>Planctomycetia</taxon>
        <taxon>Pirellulales</taxon>
        <taxon>Pirellulaceae</taxon>
        <taxon>Rhodopirellula</taxon>
    </lineage>
</organism>
<evidence type="ECO:0000256" key="1">
    <source>
        <dbReference type="SAM" id="MobiDB-lite"/>
    </source>
</evidence>
<gene>
    <name evidence="2" type="ORF">RBWH47_03007</name>
</gene>
<dbReference type="Proteomes" id="UP000006222">
    <property type="component" value="Unassembled WGS sequence"/>
</dbReference>
<reference evidence="2 3" key="1">
    <citation type="journal article" date="2013" name="Mar. Genomics">
        <title>Expression of sulfatases in Rhodopirellula baltica and the diversity of sulfatases in the genus Rhodopirellula.</title>
        <authorList>
            <person name="Wegner C.E."/>
            <person name="Richter-Heitmann T."/>
            <person name="Klindworth A."/>
            <person name="Klockow C."/>
            <person name="Richter M."/>
            <person name="Achstetter T."/>
            <person name="Glockner F.O."/>
            <person name="Harder J."/>
        </authorList>
    </citation>
    <scope>NUCLEOTIDE SEQUENCE [LARGE SCALE GENOMIC DNA]</scope>
    <source>
        <strain evidence="2 3">WH47</strain>
    </source>
</reference>
<sequence>MLGGPVANQRSNFPSNPSAGFTGACHSQDGQTRRALRWVV</sequence>
<accession>F2AUR9</accession>
<evidence type="ECO:0000313" key="2">
    <source>
        <dbReference type="EMBL" id="EGF26635.1"/>
    </source>
</evidence>
<proteinExistence type="predicted"/>
<dbReference type="EMBL" id="AFAR01000178">
    <property type="protein sequence ID" value="EGF26635.1"/>
    <property type="molecule type" value="Genomic_DNA"/>
</dbReference>
<feature type="compositionally biased region" description="Polar residues" evidence="1">
    <location>
        <begin position="8"/>
        <end position="19"/>
    </location>
</feature>
<feature type="region of interest" description="Disordered" evidence="1">
    <location>
        <begin position="1"/>
        <end position="40"/>
    </location>
</feature>